<evidence type="ECO:0000313" key="3">
    <source>
        <dbReference type="Proteomes" id="UP000199534"/>
    </source>
</evidence>
<dbReference type="InterPro" id="IPR050312">
    <property type="entry name" value="IolE/XylAMocC-like"/>
</dbReference>
<dbReference type="Pfam" id="PF01261">
    <property type="entry name" value="AP_endonuc_2"/>
    <property type="match status" value="1"/>
</dbReference>
<sequence length="302" mass="34356">MIRREFLSLSGKAGAAACLPFSAFPLQESFTRPEPKFKMGYQLFSIRDEMAKDPLATLKALQAMGYEDFEHYGFDAENGTYYGYAASEFKTILDDLGLSVSSGHYPFSDFLAQPLDNIRDYTSRCIEGALAVGSKYITWPWLAEDLRNADGFKRCAQFLNMMGEQIRAAGLVLAYHNHGYEFEDLGGTTGYDIITSETDERVVKLQLDMYWLARSSDYTPQEIIDKHRGRFVMWHIKDMHKETDDYTELGNGSIDYTQLLPDPKSSGLEYYYIEQGGNFTVDSMTSARVSAAYLKEHLQQFL</sequence>
<dbReference type="Gene3D" id="3.20.20.150">
    <property type="entry name" value="Divalent-metal-dependent TIM barrel enzymes"/>
    <property type="match status" value="1"/>
</dbReference>
<dbReference type="EMBL" id="FOYQ01000002">
    <property type="protein sequence ID" value="SFR52374.1"/>
    <property type="molecule type" value="Genomic_DNA"/>
</dbReference>
<dbReference type="InterPro" id="IPR036237">
    <property type="entry name" value="Xyl_isomerase-like_sf"/>
</dbReference>
<dbReference type="AlphaFoldDB" id="A0A1I6HDB4"/>
<accession>A0A1I6HDB4</accession>
<keyword evidence="3" id="KW-1185">Reference proteome</keyword>
<reference evidence="2 3" key="1">
    <citation type="submission" date="2016-10" db="EMBL/GenBank/DDBJ databases">
        <authorList>
            <person name="de Groot N.N."/>
        </authorList>
    </citation>
    <scope>NUCLEOTIDE SEQUENCE [LARGE SCALE GENOMIC DNA]</scope>
    <source>
        <strain evidence="2 3">DSM 21019</strain>
    </source>
</reference>
<name>A0A1I6HDB4_9FLAO</name>
<protein>
    <submittedName>
        <fullName evidence="2">Sugar phosphate isomerase/epimerase</fullName>
    </submittedName>
</protein>
<dbReference type="RefSeq" id="WP_177218314.1">
    <property type="nucleotide sequence ID" value="NZ_FOYQ01000002.1"/>
</dbReference>
<dbReference type="SUPFAM" id="SSF51658">
    <property type="entry name" value="Xylose isomerase-like"/>
    <property type="match status" value="1"/>
</dbReference>
<dbReference type="STRING" id="400055.SAMN04490243_2584"/>
<evidence type="ECO:0000313" key="2">
    <source>
        <dbReference type="EMBL" id="SFR52374.1"/>
    </source>
</evidence>
<keyword evidence="2" id="KW-0413">Isomerase</keyword>
<evidence type="ECO:0000259" key="1">
    <source>
        <dbReference type="Pfam" id="PF01261"/>
    </source>
</evidence>
<organism evidence="2 3">
    <name type="scientific">Robiginitalea myxolifaciens</name>
    <dbReference type="NCBI Taxonomy" id="400055"/>
    <lineage>
        <taxon>Bacteria</taxon>
        <taxon>Pseudomonadati</taxon>
        <taxon>Bacteroidota</taxon>
        <taxon>Flavobacteriia</taxon>
        <taxon>Flavobacteriales</taxon>
        <taxon>Flavobacteriaceae</taxon>
        <taxon>Robiginitalea</taxon>
    </lineage>
</organism>
<gene>
    <name evidence="2" type="ORF">SAMN04490243_2584</name>
</gene>
<dbReference type="PANTHER" id="PTHR12110">
    <property type="entry name" value="HYDROXYPYRUVATE ISOMERASE"/>
    <property type="match status" value="1"/>
</dbReference>
<proteinExistence type="predicted"/>
<feature type="domain" description="Xylose isomerase-like TIM barrel" evidence="1">
    <location>
        <begin position="59"/>
        <end position="260"/>
    </location>
</feature>
<dbReference type="InterPro" id="IPR013022">
    <property type="entry name" value="Xyl_isomerase-like_TIM-brl"/>
</dbReference>
<dbReference type="GO" id="GO:0016853">
    <property type="term" value="F:isomerase activity"/>
    <property type="evidence" value="ECO:0007669"/>
    <property type="project" value="UniProtKB-KW"/>
</dbReference>
<dbReference type="Proteomes" id="UP000199534">
    <property type="component" value="Unassembled WGS sequence"/>
</dbReference>
<dbReference type="PANTHER" id="PTHR12110:SF41">
    <property type="entry name" value="INOSOSE DEHYDRATASE"/>
    <property type="match status" value="1"/>
</dbReference>